<keyword evidence="3" id="KW-1185">Reference proteome</keyword>
<evidence type="ECO:0000313" key="2">
    <source>
        <dbReference type="EMBL" id="KAK2102364.1"/>
    </source>
</evidence>
<sequence>DSLARRVAAWKPPVPAARLPRRGRKSPRRPLPSTRLPSPPRPDPLSAGSGLPARAASRRRREA</sequence>
<feature type="non-terminal residue" evidence="2">
    <location>
        <position position="63"/>
    </location>
</feature>
<evidence type="ECO:0000256" key="1">
    <source>
        <dbReference type="SAM" id="MobiDB-lite"/>
    </source>
</evidence>
<evidence type="ECO:0000313" key="3">
    <source>
        <dbReference type="Proteomes" id="UP001266305"/>
    </source>
</evidence>
<gene>
    <name evidence="2" type="ORF">P7K49_020031</name>
</gene>
<feature type="non-terminal residue" evidence="2">
    <location>
        <position position="1"/>
    </location>
</feature>
<reference evidence="2 3" key="1">
    <citation type="submission" date="2023-05" db="EMBL/GenBank/DDBJ databases">
        <title>B98-5 Cell Line De Novo Hybrid Assembly: An Optical Mapping Approach.</title>
        <authorList>
            <person name="Kananen K."/>
            <person name="Auerbach J.A."/>
            <person name="Kautto E."/>
            <person name="Blachly J.S."/>
        </authorList>
    </citation>
    <scope>NUCLEOTIDE SEQUENCE [LARGE SCALE GENOMIC DNA]</scope>
    <source>
        <strain evidence="2">B95-8</strain>
        <tissue evidence="2">Cell line</tissue>
    </source>
</reference>
<protein>
    <submittedName>
        <fullName evidence="2">Uncharacterized protein</fullName>
    </submittedName>
</protein>
<dbReference type="EMBL" id="JASSZA010000009">
    <property type="protein sequence ID" value="KAK2102364.1"/>
    <property type="molecule type" value="Genomic_DNA"/>
</dbReference>
<proteinExistence type="predicted"/>
<comment type="caution">
    <text evidence="2">The sequence shown here is derived from an EMBL/GenBank/DDBJ whole genome shotgun (WGS) entry which is preliminary data.</text>
</comment>
<feature type="compositionally biased region" description="Low complexity" evidence="1">
    <location>
        <begin position="44"/>
        <end position="55"/>
    </location>
</feature>
<feature type="region of interest" description="Disordered" evidence="1">
    <location>
        <begin position="1"/>
        <end position="63"/>
    </location>
</feature>
<name>A0ABQ9UZ28_SAGOE</name>
<feature type="compositionally biased region" description="Basic residues" evidence="1">
    <location>
        <begin position="19"/>
        <end position="28"/>
    </location>
</feature>
<accession>A0ABQ9UZ28</accession>
<organism evidence="2 3">
    <name type="scientific">Saguinus oedipus</name>
    <name type="common">Cotton-top tamarin</name>
    <name type="synonym">Oedipomidas oedipus</name>
    <dbReference type="NCBI Taxonomy" id="9490"/>
    <lineage>
        <taxon>Eukaryota</taxon>
        <taxon>Metazoa</taxon>
        <taxon>Chordata</taxon>
        <taxon>Craniata</taxon>
        <taxon>Vertebrata</taxon>
        <taxon>Euteleostomi</taxon>
        <taxon>Mammalia</taxon>
        <taxon>Eutheria</taxon>
        <taxon>Euarchontoglires</taxon>
        <taxon>Primates</taxon>
        <taxon>Haplorrhini</taxon>
        <taxon>Platyrrhini</taxon>
        <taxon>Cebidae</taxon>
        <taxon>Callitrichinae</taxon>
        <taxon>Saguinus</taxon>
    </lineage>
</organism>
<dbReference type="Proteomes" id="UP001266305">
    <property type="component" value="Unassembled WGS sequence"/>
</dbReference>